<keyword evidence="2" id="KW-1185">Reference proteome</keyword>
<evidence type="ECO:0000313" key="2">
    <source>
        <dbReference type="Proteomes" id="UP001497516"/>
    </source>
</evidence>
<dbReference type="AlphaFoldDB" id="A0AAV2GN53"/>
<protein>
    <submittedName>
        <fullName evidence="1">Uncharacterized protein</fullName>
    </submittedName>
</protein>
<dbReference type="Proteomes" id="UP001497516">
    <property type="component" value="Chromosome 9"/>
</dbReference>
<name>A0AAV2GN53_9ROSI</name>
<proteinExistence type="predicted"/>
<accession>A0AAV2GN53</accession>
<gene>
    <name evidence="1" type="ORF">LTRI10_LOCUS50898</name>
</gene>
<organism evidence="1 2">
    <name type="scientific">Linum trigynum</name>
    <dbReference type="NCBI Taxonomy" id="586398"/>
    <lineage>
        <taxon>Eukaryota</taxon>
        <taxon>Viridiplantae</taxon>
        <taxon>Streptophyta</taxon>
        <taxon>Embryophyta</taxon>
        <taxon>Tracheophyta</taxon>
        <taxon>Spermatophyta</taxon>
        <taxon>Magnoliopsida</taxon>
        <taxon>eudicotyledons</taxon>
        <taxon>Gunneridae</taxon>
        <taxon>Pentapetalae</taxon>
        <taxon>rosids</taxon>
        <taxon>fabids</taxon>
        <taxon>Malpighiales</taxon>
        <taxon>Linaceae</taxon>
        <taxon>Linum</taxon>
    </lineage>
</organism>
<evidence type="ECO:0000313" key="1">
    <source>
        <dbReference type="EMBL" id="CAL1411549.1"/>
    </source>
</evidence>
<reference evidence="1 2" key="1">
    <citation type="submission" date="2024-04" db="EMBL/GenBank/DDBJ databases">
        <authorList>
            <person name="Fracassetti M."/>
        </authorList>
    </citation>
    <scope>NUCLEOTIDE SEQUENCE [LARGE SCALE GENOMIC DNA]</scope>
</reference>
<dbReference type="EMBL" id="OZ034822">
    <property type="protein sequence ID" value="CAL1411549.1"/>
    <property type="molecule type" value="Genomic_DNA"/>
</dbReference>
<sequence length="320" mass="35286">MATCNMLIGTYDKHRPATTPPRPQIKTLAAMGEAKIVLPPVATAPPPSLAEALADSIKVEAEDDAVDAAKPLPSEFETFVAVKVDPFPITSTLVPTQLAASLNSSPMRTTESPSLVVEPKSPLKSTVKATPASLRLTVKHDQHMGKLQTLLVTDHRQIEGYVLSMDINIISKYVIQFRGRIILGQIKPSKFRKKCEALVGLYGVDCEFLYWWKRRKKGRANMALTLKKGKLELPARKGQGLGGKSYSRSAMSNLLPPGNDNYESMEIDSSLPLSAEQSLVSSVENPDQPNFKTPIYNGVIGSWKASFHQRYYQQVGFYLR</sequence>